<evidence type="ECO:0000313" key="2">
    <source>
        <dbReference type="Proteomes" id="UP000000611"/>
    </source>
</evidence>
<accession>B5RNB7</accession>
<keyword evidence="2" id="KW-1185">Reference proteome</keyword>
<dbReference type="Proteomes" id="UP000000611">
    <property type="component" value="Plasmid pl165"/>
</dbReference>
<reference evidence="1 2" key="1">
    <citation type="journal article" date="2008" name="PLoS Genet.">
        <title>The genome of Borrelia recurrentis, the agent of deadly louse-borne relapsing fever, is a degraded subset of tick-borne Borrelia duttonii.</title>
        <authorList>
            <person name="Lescot M."/>
            <person name="Audic S."/>
            <person name="Robert C."/>
            <person name="Nguyen T.T."/>
            <person name="Blanc G."/>
            <person name="Cutler S.J."/>
            <person name="Wincker P."/>
            <person name="Couloux A."/>
            <person name="Claverie J.-M."/>
            <person name="Raoult D."/>
            <person name="Drancourt M."/>
        </authorList>
    </citation>
    <scope>NUCLEOTIDE SEQUENCE [LARGE SCALE GENOMIC DNA]</scope>
    <source>
        <strain evidence="1 2">Ly</strain>
    </source>
</reference>
<keyword evidence="1" id="KW-0449">Lipoprotein</keyword>
<sequence>MKKIYVVIFILMLLVFGCKIGERGLAGFVGHNGKDGLSGHDGRSDVELLKVNYLKFKRMFHSNYESFKLKKEDFDKEIPFDNIIFDNEFKTESQRNSVYASLDYNVEDIEILKNLIARLFDFIDEDRKQNIKALLFSLRDIDQYVSAVITASDVVISDFNLVNIKKGNNMDIVSSLNAMFGELLYRRASVIKDIRNIFSSIKKFMEVASADRISSINGNIRIIGSNTGIIYKKIHVGDESLLGLKNDIIKKLEELKETLWLQ</sequence>
<protein>
    <submittedName>
        <fullName evidence="1">Lipoprotein</fullName>
    </submittedName>
</protein>
<dbReference type="AlphaFoldDB" id="B5RNB7"/>
<geneLocation type="plasmid" evidence="1 2">
    <name>pl165</name>
</geneLocation>
<dbReference type="RefSeq" id="WP_012539396.1">
    <property type="nucleotide sequence ID" value="NC_011247.1"/>
</dbReference>
<organism evidence="1 2">
    <name type="scientific">Borrelia duttonii (strain Ly)</name>
    <dbReference type="NCBI Taxonomy" id="412419"/>
    <lineage>
        <taxon>Bacteria</taxon>
        <taxon>Pseudomonadati</taxon>
        <taxon>Spirochaetota</taxon>
        <taxon>Spirochaetia</taxon>
        <taxon>Spirochaetales</taxon>
        <taxon>Borreliaceae</taxon>
        <taxon>Borrelia</taxon>
    </lineage>
</organism>
<dbReference type="OrthoDB" id="351083at2"/>
<gene>
    <name evidence="1" type="ordered locus">BDU_1057</name>
</gene>
<dbReference type="HOGENOM" id="CLU_092316_0_0_12"/>
<keyword evidence="1" id="KW-0614">Plasmid</keyword>
<dbReference type="EMBL" id="CP000979">
    <property type="protein sequence ID" value="ACH93853.1"/>
    <property type="molecule type" value="Genomic_DNA"/>
</dbReference>
<dbReference type="KEGG" id="bdu:BDU_1057"/>
<dbReference type="PROSITE" id="PS51257">
    <property type="entry name" value="PROKAR_LIPOPROTEIN"/>
    <property type="match status" value="1"/>
</dbReference>
<evidence type="ECO:0000313" key="1">
    <source>
        <dbReference type="EMBL" id="ACH93853.1"/>
    </source>
</evidence>
<proteinExistence type="predicted"/>
<name>B5RNB7_BORDL</name>